<dbReference type="Proteomes" id="UP000092495">
    <property type="component" value="Chromosome"/>
</dbReference>
<dbReference type="KEGG" id="pdg:BCM40_03560"/>
<evidence type="ECO:0000313" key="2">
    <source>
        <dbReference type="EMBL" id="ANU22486.1"/>
    </source>
</evidence>
<name>A0A1C7EFP4_9BACL</name>
<keyword evidence="3" id="KW-1185">Reference proteome</keyword>
<accession>A0A1C7EFP4</accession>
<organism evidence="2 3">
    <name type="scientific">Planococcus donghaensis</name>
    <dbReference type="NCBI Taxonomy" id="414778"/>
    <lineage>
        <taxon>Bacteria</taxon>
        <taxon>Bacillati</taxon>
        <taxon>Bacillota</taxon>
        <taxon>Bacilli</taxon>
        <taxon>Bacillales</taxon>
        <taxon>Caryophanaceae</taxon>
        <taxon>Planococcus</taxon>
    </lineage>
</organism>
<sequence>MERILVCGVANSGNLGDRIIAESLNYIINKADKKYVITNFDFTVGEIVESKKKATVNLTSDKIFKKIIPNSIRYIKVSNYYRKNYILKEALTKQVSESHIIVIGGGHLLIDNYGNFPIGIYTIYKEARKNNIPIIFAFVGAKGPWSYKARKLLGEVLNYASYISVRDNDSKKFLISINPNIQQKIIALTDPALYVKEIYPPTQYKVGKKKIGLGIMDPNEMKRHSNISWSRTDSAIWWSKLAKELVKLNYEVNIFTNGATTDNGFVEQYIKKNLEEIEGISFSEYLSDYRNLIKTIENQDVIVAQRLHACLPSVSYYKHTYGIMWDPKLKSIFEELGLNNYLIDCKDEVEKVVQKIEKNLNEDFKLNEETINKIVCKKKELLNFVENSLSKKN</sequence>
<dbReference type="InterPro" id="IPR007345">
    <property type="entry name" value="Polysacch_pyruvyl_Trfase"/>
</dbReference>
<dbReference type="Pfam" id="PF04230">
    <property type="entry name" value="PS_pyruv_trans"/>
    <property type="match status" value="1"/>
</dbReference>
<dbReference type="PANTHER" id="PTHR36836:SF1">
    <property type="entry name" value="COLANIC ACID BIOSYNTHESIS PROTEIN WCAK"/>
    <property type="match status" value="1"/>
</dbReference>
<dbReference type="OrthoDB" id="3199616at2"/>
<gene>
    <name evidence="2" type="ORF">BCM40_03560</name>
</gene>
<feature type="domain" description="Polysaccharide pyruvyl transferase" evidence="1">
    <location>
        <begin position="14"/>
        <end position="326"/>
    </location>
</feature>
<dbReference type="EMBL" id="CP016543">
    <property type="protein sequence ID" value="ANU22486.1"/>
    <property type="molecule type" value="Genomic_DNA"/>
</dbReference>
<evidence type="ECO:0000259" key="1">
    <source>
        <dbReference type="Pfam" id="PF04230"/>
    </source>
</evidence>
<dbReference type="STRING" id="414778.BCM40_03560"/>
<dbReference type="RefSeq" id="WP_065525593.1">
    <property type="nucleotide sequence ID" value="NZ_CP016543.2"/>
</dbReference>
<dbReference type="PANTHER" id="PTHR36836">
    <property type="entry name" value="COLANIC ACID BIOSYNTHESIS PROTEIN WCAK"/>
    <property type="match status" value="1"/>
</dbReference>
<reference evidence="2" key="1">
    <citation type="submission" date="2016-10" db="EMBL/GenBank/DDBJ databases">
        <authorList>
            <person name="See-Too W.S."/>
        </authorList>
    </citation>
    <scope>NUCLEOTIDE SEQUENCE</scope>
    <source>
        <strain evidence="2">DSM 22276</strain>
    </source>
</reference>
<dbReference type="AlphaFoldDB" id="A0A1C7EFP4"/>
<proteinExistence type="predicted"/>
<evidence type="ECO:0000313" key="3">
    <source>
        <dbReference type="Proteomes" id="UP000092495"/>
    </source>
</evidence>
<protein>
    <recommendedName>
        <fullName evidence="1">Polysaccharide pyruvyl transferase domain-containing protein</fullName>
    </recommendedName>
</protein>